<dbReference type="InterPro" id="IPR036249">
    <property type="entry name" value="Thioredoxin-like_sf"/>
</dbReference>
<evidence type="ECO:0000256" key="3">
    <source>
        <dbReference type="ARBA" id="ARBA00004856"/>
    </source>
</evidence>
<comment type="pathway">
    <text evidence="3">One-carbon metabolism; methylamine degradation.</text>
</comment>
<dbReference type="PRINTS" id="PR00160">
    <property type="entry name" value="GLUTAREDOXIN"/>
</dbReference>
<dbReference type="InterPro" id="IPR002109">
    <property type="entry name" value="Glutaredoxin"/>
</dbReference>
<accession>A0A0B6E8D8</accession>
<comment type="subcellular location">
    <subcellularLocation>
        <location evidence="2">Membrane</location>
        <topology evidence="2">Multi-pass membrane protein</topology>
    </subcellularLocation>
</comment>
<dbReference type="OMA" id="ESFATMF"/>
<dbReference type="InterPro" id="IPR014025">
    <property type="entry name" value="Glutaredoxin_subgr"/>
</dbReference>
<evidence type="ECO:0000313" key="8">
    <source>
        <dbReference type="EMBL" id="NDS68717.1"/>
    </source>
</evidence>
<evidence type="ECO:0000256" key="7">
    <source>
        <dbReference type="ARBA" id="ARBA00023136"/>
    </source>
</evidence>
<comment type="function">
    <text evidence="1">May be specifically involved in the processing, transport, and/or maturation of the MADH beta-subunit.</text>
</comment>
<keyword evidence="5" id="KW-0812">Transmembrane</keyword>
<dbReference type="Pfam" id="PF00462">
    <property type="entry name" value="Glutaredoxin"/>
    <property type="match status" value="1"/>
</dbReference>
<dbReference type="EMBL" id="JAAGJP010000044">
    <property type="protein sequence ID" value="NDS68717.1"/>
    <property type="molecule type" value="Genomic_DNA"/>
</dbReference>
<dbReference type="KEGG" id="ftv:CH67_1355"/>
<dbReference type="Gene3D" id="3.40.30.10">
    <property type="entry name" value="Glutaredoxin"/>
    <property type="match status" value="1"/>
</dbReference>
<comment type="caution">
    <text evidence="8">The sequence shown here is derived from an EMBL/GenBank/DDBJ whole genome shotgun (WGS) entry which is preliminary data.</text>
</comment>
<dbReference type="GO" id="GO:0016020">
    <property type="term" value="C:membrane"/>
    <property type="evidence" value="ECO:0007669"/>
    <property type="project" value="UniProtKB-SubCell"/>
</dbReference>
<dbReference type="eggNOG" id="COG0695">
    <property type="taxonomic scope" value="Bacteria"/>
</dbReference>
<keyword evidence="7" id="KW-0472">Membrane</keyword>
<protein>
    <recommendedName>
        <fullName evidence="4">Methylamine utilization protein MauE</fullName>
    </recommendedName>
</protein>
<dbReference type="GO" id="GO:0030416">
    <property type="term" value="P:methylamine metabolic process"/>
    <property type="evidence" value="ECO:0007669"/>
    <property type="project" value="InterPro"/>
</dbReference>
<dbReference type="Pfam" id="PF07291">
    <property type="entry name" value="MauE"/>
    <property type="match status" value="1"/>
</dbReference>
<evidence type="ECO:0000256" key="1">
    <source>
        <dbReference type="ARBA" id="ARBA00003475"/>
    </source>
</evidence>
<evidence type="ECO:0000256" key="2">
    <source>
        <dbReference type="ARBA" id="ARBA00004141"/>
    </source>
</evidence>
<dbReference type="AlphaFoldDB" id="A0A0B6E8D8"/>
<dbReference type="KEGG" id="ftz:CH68_1087"/>
<gene>
    <name evidence="8" type="ORF">FWI86_06750</name>
</gene>
<proteinExistence type="predicted"/>
<keyword evidence="6" id="KW-1133">Transmembrane helix</keyword>
<evidence type="ECO:0000256" key="6">
    <source>
        <dbReference type="ARBA" id="ARBA00022989"/>
    </source>
</evidence>
<organism evidence="8">
    <name type="scientific">Francisella tularensis subsp. holarctica</name>
    <dbReference type="NCBI Taxonomy" id="119857"/>
    <lineage>
        <taxon>Bacteria</taxon>
        <taxon>Pseudomonadati</taxon>
        <taxon>Pseudomonadota</taxon>
        <taxon>Gammaproteobacteria</taxon>
        <taxon>Thiotrichales</taxon>
        <taxon>Francisellaceae</taxon>
        <taxon>Francisella</taxon>
    </lineage>
</organism>
<dbReference type="RefSeq" id="WP_010032012.1">
    <property type="nucleotide sequence ID" value="NZ_CP009693.1"/>
</dbReference>
<dbReference type="UniPathway" id="UPA00895"/>
<dbReference type="InterPro" id="IPR009908">
    <property type="entry name" value="Methylamine_util_MauE"/>
</dbReference>
<dbReference type="SUPFAM" id="SSF52833">
    <property type="entry name" value="Thioredoxin-like"/>
    <property type="match status" value="1"/>
</dbReference>
<reference evidence="8" key="1">
    <citation type="submission" date="2019-08" db="EMBL/GenBank/DDBJ databases">
        <authorList>
            <person name="Busch A."/>
        </authorList>
    </citation>
    <scope>NUCLEOTIDE SEQUENCE</scope>
    <source>
        <strain evidence="8">15T0085</strain>
    </source>
</reference>
<dbReference type="PROSITE" id="PS51354">
    <property type="entry name" value="GLUTAREDOXIN_2"/>
    <property type="match status" value="1"/>
</dbReference>
<evidence type="ECO:0000256" key="5">
    <source>
        <dbReference type="ARBA" id="ARBA00022692"/>
    </source>
</evidence>
<sequence length="243" mass="27609">MNKQKAIIYRMVTDKHICPFGIKAKYLLKRKGYFVEDIHLKDRQQVDEFKNKYDVKTTPQIFIDGNRIGGYDDLVKFFGLVKDKQAKSYKPVIAVFAMTFLLALAFGYFIAGNIFALLTIKVFMGLSIAFLAMLKLQNLDSFVNQFITYDLLAMRYLRYAYIYPFAEAFVGISIIAAIFSYLAALIAIIIGLIGAISVFYAVYIQKRELKCACVGGNSNVPLGFLSLTENIMMIAMGIWMIFM</sequence>
<evidence type="ECO:0000256" key="4">
    <source>
        <dbReference type="ARBA" id="ARBA00019078"/>
    </source>
</evidence>
<name>A0A0B6E8D8_FRATU</name>
<reference evidence="8" key="2">
    <citation type="submission" date="2020-02" db="EMBL/GenBank/DDBJ databases">
        <title>Using affinity propagation clustering for identifying bacterial clades and subclades with whole-genome sequences of Francisella tularensis.</title>
        <authorList>
            <person name="Homeier-Bachmann T."/>
            <person name="Abdel-Glil M.Y."/>
            <person name="Hackbart A."/>
            <person name="Hotzel H."/>
            <person name="Tomaso H."/>
        </authorList>
    </citation>
    <scope>NUCLEOTIDE SEQUENCE</scope>
    <source>
        <strain evidence="8">15T0085</strain>
    </source>
</reference>
<dbReference type="HOGENOM" id="CLU_072274_0_0_6"/>
<dbReference type="KEGG" id="ftc:DA46_1788"/>